<evidence type="ECO:0000313" key="2">
    <source>
        <dbReference type="Proteomes" id="UP000831701"/>
    </source>
</evidence>
<proteinExistence type="predicted"/>
<gene>
    <name evidence="1" type="ORF">L3Q82_009961</name>
</gene>
<dbReference type="EMBL" id="CM041541">
    <property type="protein sequence ID" value="KAI3366135.1"/>
    <property type="molecule type" value="Genomic_DNA"/>
</dbReference>
<sequence length="307" mass="32296">MNGGKDCEAGDERQAVPVQVPIGWQRKTEHGGGVIYISPSGSLLSNLEQVKTYLLTDGTCKCGLECPLILHKVFNFDPGAAVKQRTAEDVKADEDVTKLCIHKRKLLAVATLHKSMETHPPLTLTSPGGGTSTCISRLNPTMACPTLLAQTARIPFKMMMAAGQQQQQRLYPPQEMGGAQQPELYSSYPRPQRLGSGEPGPKSPYRVGYGGMLSPPPSSAKLYGDGSQSPSADTLGSPEGFPRTNPCVFPGAGSPGSASIHGNTRTPLSPPSVMLHGSPAGQPSCAMTGRTSTPLSPTPLPLPKALS</sequence>
<comment type="caution">
    <text evidence="1">The sequence shown here is derived from an EMBL/GenBank/DDBJ whole genome shotgun (WGS) entry which is preliminary data.</text>
</comment>
<reference evidence="1" key="1">
    <citation type="submission" date="2022-04" db="EMBL/GenBank/DDBJ databases">
        <title>Jade perch genome.</title>
        <authorList>
            <person name="Chao B."/>
        </authorList>
    </citation>
    <scope>NUCLEOTIDE SEQUENCE</scope>
    <source>
        <strain evidence="1">CB-2022</strain>
    </source>
</reference>
<evidence type="ECO:0000313" key="1">
    <source>
        <dbReference type="EMBL" id="KAI3366135.1"/>
    </source>
</evidence>
<name>A0ACB8WEM9_9TELE</name>
<organism evidence="1 2">
    <name type="scientific">Scortum barcoo</name>
    <name type="common">barcoo grunter</name>
    <dbReference type="NCBI Taxonomy" id="214431"/>
    <lineage>
        <taxon>Eukaryota</taxon>
        <taxon>Metazoa</taxon>
        <taxon>Chordata</taxon>
        <taxon>Craniata</taxon>
        <taxon>Vertebrata</taxon>
        <taxon>Euteleostomi</taxon>
        <taxon>Actinopterygii</taxon>
        <taxon>Neopterygii</taxon>
        <taxon>Teleostei</taxon>
        <taxon>Neoteleostei</taxon>
        <taxon>Acanthomorphata</taxon>
        <taxon>Eupercaria</taxon>
        <taxon>Centrarchiformes</taxon>
        <taxon>Terapontoidei</taxon>
        <taxon>Terapontidae</taxon>
        <taxon>Scortum</taxon>
    </lineage>
</organism>
<accession>A0ACB8WEM9</accession>
<keyword evidence="2" id="KW-1185">Reference proteome</keyword>
<dbReference type="Proteomes" id="UP000831701">
    <property type="component" value="Chromosome 11"/>
</dbReference>
<protein>
    <submittedName>
        <fullName evidence="1">Uncharacterized protein</fullName>
    </submittedName>
</protein>